<feature type="transmembrane region" description="Helical" evidence="1">
    <location>
        <begin position="71"/>
        <end position="94"/>
    </location>
</feature>
<reference evidence="2 3" key="1">
    <citation type="journal article" date="2018" name="Nat. Biotechnol.">
        <title>A standardized bacterial taxonomy based on genome phylogeny substantially revises the tree of life.</title>
        <authorList>
            <person name="Parks D.H."/>
            <person name="Chuvochina M."/>
            <person name="Waite D.W."/>
            <person name="Rinke C."/>
            <person name="Skarshewski A."/>
            <person name="Chaumeil P.A."/>
            <person name="Hugenholtz P."/>
        </authorList>
    </citation>
    <scope>NUCLEOTIDE SEQUENCE [LARGE SCALE GENOMIC DNA]</scope>
    <source>
        <strain evidence="2">UBA9667</strain>
    </source>
</reference>
<name>A0A3D2SE49_9BACE</name>
<dbReference type="EMBL" id="DPVG01000257">
    <property type="protein sequence ID" value="HCK24535.1"/>
    <property type="molecule type" value="Genomic_DNA"/>
</dbReference>
<keyword evidence="1" id="KW-0812">Transmembrane</keyword>
<accession>A0A3D2SE49</accession>
<gene>
    <name evidence="2" type="ORF">DHW31_07130</name>
</gene>
<keyword evidence="1" id="KW-0472">Membrane</keyword>
<evidence type="ECO:0000256" key="1">
    <source>
        <dbReference type="SAM" id="Phobius"/>
    </source>
</evidence>
<comment type="caution">
    <text evidence="2">The sequence shown here is derived from an EMBL/GenBank/DDBJ whole genome shotgun (WGS) entry which is preliminary data.</text>
</comment>
<keyword evidence="1" id="KW-1133">Transmembrane helix</keyword>
<dbReference type="AlphaFoldDB" id="A0A3D2SE49"/>
<organism evidence="2 3">
    <name type="scientific">Bacteroides graminisolvens</name>
    <dbReference type="NCBI Taxonomy" id="477666"/>
    <lineage>
        <taxon>Bacteria</taxon>
        <taxon>Pseudomonadati</taxon>
        <taxon>Bacteroidota</taxon>
        <taxon>Bacteroidia</taxon>
        <taxon>Bacteroidales</taxon>
        <taxon>Bacteroidaceae</taxon>
        <taxon>Bacteroides</taxon>
    </lineage>
</organism>
<proteinExistence type="predicted"/>
<evidence type="ECO:0000313" key="3">
    <source>
        <dbReference type="Proteomes" id="UP000263098"/>
    </source>
</evidence>
<sequence>MNKIKYWRKSFIFKSNEDINLIISGVTFCIYVAAFCIVEQNLNLTNFLLYIMAAAIITLSKMLFLRDHQQLWARTSCVLGLVIGVLLILGVIYFAPDYYIPKFALFITIFNAAIFSALSLRIEC</sequence>
<dbReference type="Proteomes" id="UP000263098">
    <property type="component" value="Unassembled WGS sequence"/>
</dbReference>
<protein>
    <submittedName>
        <fullName evidence="2">Uncharacterized protein</fullName>
    </submittedName>
</protein>
<feature type="transmembrane region" description="Helical" evidence="1">
    <location>
        <begin position="47"/>
        <end position="64"/>
    </location>
</feature>
<evidence type="ECO:0000313" key="2">
    <source>
        <dbReference type="EMBL" id="HCK24535.1"/>
    </source>
</evidence>
<feature type="transmembrane region" description="Helical" evidence="1">
    <location>
        <begin position="21"/>
        <end position="41"/>
    </location>
</feature>
<feature type="transmembrane region" description="Helical" evidence="1">
    <location>
        <begin position="100"/>
        <end position="120"/>
    </location>
</feature>